<evidence type="ECO:0000256" key="3">
    <source>
        <dbReference type="ARBA" id="ARBA00022692"/>
    </source>
</evidence>
<accession>A0A5S5BZV2</accession>
<feature type="transmembrane region" description="Helical" evidence="7">
    <location>
        <begin position="33"/>
        <end position="57"/>
    </location>
</feature>
<name>A0A5S5BZV2_9BACL</name>
<dbReference type="PANTHER" id="PTHR33885:SF3">
    <property type="entry name" value="PHAGE SHOCK PROTEIN C"/>
    <property type="match status" value="1"/>
</dbReference>
<feature type="region of interest" description="Disordered" evidence="6">
    <location>
        <begin position="78"/>
        <end position="129"/>
    </location>
</feature>
<dbReference type="GO" id="GO:0005886">
    <property type="term" value="C:plasma membrane"/>
    <property type="evidence" value="ECO:0007669"/>
    <property type="project" value="UniProtKB-SubCell"/>
</dbReference>
<protein>
    <submittedName>
        <fullName evidence="9">Phage shock protein PspC (Stress-responsive transcriptional regulator)</fullName>
    </submittedName>
</protein>
<evidence type="ECO:0000256" key="1">
    <source>
        <dbReference type="ARBA" id="ARBA00004162"/>
    </source>
</evidence>
<dbReference type="AlphaFoldDB" id="A0A5S5BZV2"/>
<dbReference type="Proteomes" id="UP000323257">
    <property type="component" value="Unassembled WGS sequence"/>
</dbReference>
<dbReference type="InterPro" id="IPR052027">
    <property type="entry name" value="PspC"/>
</dbReference>
<evidence type="ECO:0000256" key="6">
    <source>
        <dbReference type="SAM" id="MobiDB-lite"/>
    </source>
</evidence>
<keyword evidence="3 7" id="KW-0812">Transmembrane</keyword>
<dbReference type="RefSeq" id="WP_148931377.1">
    <property type="nucleotide sequence ID" value="NZ_VNHS01000009.1"/>
</dbReference>
<evidence type="ECO:0000256" key="4">
    <source>
        <dbReference type="ARBA" id="ARBA00022989"/>
    </source>
</evidence>
<comment type="subcellular location">
    <subcellularLocation>
        <location evidence="1">Cell membrane</location>
        <topology evidence="1">Single-pass membrane protein</topology>
    </subcellularLocation>
</comment>
<gene>
    <name evidence="9" type="ORF">BCM02_10914</name>
</gene>
<feature type="domain" description="Phage shock protein PspC N-terminal" evidence="8">
    <location>
        <begin position="2"/>
        <end position="60"/>
    </location>
</feature>
<evidence type="ECO:0000256" key="7">
    <source>
        <dbReference type="SAM" id="Phobius"/>
    </source>
</evidence>
<evidence type="ECO:0000259" key="8">
    <source>
        <dbReference type="Pfam" id="PF04024"/>
    </source>
</evidence>
<dbReference type="InterPro" id="IPR007168">
    <property type="entry name" value="Phageshock_PspC_N"/>
</dbReference>
<dbReference type="PANTHER" id="PTHR33885">
    <property type="entry name" value="PHAGE SHOCK PROTEIN C"/>
    <property type="match status" value="1"/>
</dbReference>
<sequence>MKKLYRSRRDKKLFGLCGGIAEALNVDATLLRILLIVLTVFSGGAVIIVYILAGLVVPSEPPSYPNFDPRYGHGPYNGYQGGYGATPPRQPHNYGGPYAGTTPPQPDSGAFNGGWQNPPQAQPAAHLDGVMDDLEKKVLRREIEELRAKLAKYEKGE</sequence>
<keyword evidence="4 7" id="KW-1133">Transmembrane helix</keyword>
<evidence type="ECO:0000256" key="5">
    <source>
        <dbReference type="ARBA" id="ARBA00023136"/>
    </source>
</evidence>
<evidence type="ECO:0000313" key="10">
    <source>
        <dbReference type="Proteomes" id="UP000323257"/>
    </source>
</evidence>
<keyword evidence="10" id="KW-1185">Reference proteome</keyword>
<proteinExistence type="predicted"/>
<dbReference type="EMBL" id="VNHS01000009">
    <property type="protein sequence ID" value="TYP71736.1"/>
    <property type="molecule type" value="Genomic_DNA"/>
</dbReference>
<comment type="caution">
    <text evidence="9">The sequence shown here is derived from an EMBL/GenBank/DDBJ whole genome shotgun (WGS) entry which is preliminary data.</text>
</comment>
<evidence type="ECO:0000256" key="2">
    <source>
        <dbReference type="ARBA" id="ARBA00022475"/>
    </source>
</evidence>
<organism evidence="9 10">
    <name type="scientific">Paenibacillus methanolicus</name>
    <dbReference type="NCBI Taxonomy" id="582686"/>
    <lineage>
        <taxon>Bacteria</taxon>
        <taxon>Bacillati</taxon>
        <taxon>Bacillota</taxon>
        <taxon>Bacilli</taxon>
        <taxon>Bacillales</taxon>
        <taxon>Paenibacillaceae</taxon>
        <taxon>Paenibacillus</taxon>
    </lineage>
</organism>
<dbReference type="OrthoDB" id="9815286at2"/>
<evidence type="ECO:0000313" key="9">
    <source>
        <dbReference type="EMBL" id="TYP71736.1"/>
    </source>
</evidence>
<keyword evidence="2" id="KW-1003">Cell membrane</keyword>
<reference evidence="9 10" key="1">
    <citation type="submission" date="2019-07" db="EMBL/GenBank/DDBJ databases">
        <title>Genomic Encyclopedia of Type Strains, Phase III (KMG-III): the genomes of soil and plant-associated and newly described type strains.</title>
        <authorList>
            <person name="Whitman W."/>
        </authorList>
    </citation>
    <scope>NUCLEOTIDE SEQUENCE [LARGE SCALE GENOMIC DNA]</scope>
    <source>
        <strain evidence="9 10">BL24</strain>
    </source>
</reference>
<keyword evidence="5 7" id="KW-0472">Membrane</keyword>
<dbReference type="Pfam" id="PF04024">
    <property type="entry name" value="PspC"/>
    <property type="match status" value="1"/>
</dbReference>